<dbReference type="InterPro" id="IPR036388">
    <property type="entry name" value="WH-like_DNA-bd_sf"/>
</dbReference>
<evidence type="ECO:0000313" key="2">
    <source>
        <dbReference type="Proteomes" id="UP000451471"/>
    </source>
</evidence>
<gene>
    <name evidence="1" type="ORF">GQS65_18475</name>
</gene>
<name>A0A6B0GWC3_9EURY</name>
<protein>
    <submittedName>
        <fullName evidence="1">Winged helix-turn-helix transcriptional regulator</fullName>
    </submittedName>
</protein>
<organism evidence="1 2">
    <name type="scientific">Halomarina oriensis</name>
    <dbReference type="NCBI Taxonomy" id="671145"/>
    <lineage>
        <taxon>Archaea</taxon>
        <taxon>Methanobacteriati</taxon>
        <taxon>Methanobacteriota</taxon>
        <taxon>Stenosarchaea group</taxon>
        <taxon>Halobacteria</taxon>
        <taxon>Halobacteriales</taxon>
        <taxon>Natronomonadaceae</taxon>
        <taxon>Halomarina</taxon>
    </lineage>
</organism>
<dbReference type="AlphaFoldDB" id="A0A6B0GWC3"/>
<dbReference type="SUPFAM" id="SSF46785">
    <property type="entry name" value="Winged helix' DNA-binding domain"/>
    <property type="match status" value="1"/>
</dbReference>
<sequence>MSTCEQQTACDREAALRDLPPSAKLVAKVLEYDGSHTQRQLAEATLLPTRTVRYAIGRLEEADVVEARVSFTDARKRVYSLTDQSPTVE</sequence>
<dbReference type="Pfam" id="PF13412">
    <property type="entry name" value="HTH_24"/>
    <property type="match status" value="1"/>
</dbReference>
<dbReference type="EMBL" id="WSZK01000035">
    <property type="protein sequence ID" value="MWG36445.1"/>
    <property type="molecule type" value="Genomic_DNA"/>
</dbReference>
<dbReference type="CDD" id="cd00090">
    <property type="entry name" value="HTH_ARSR"/>
    <property type="match status" value="1"/>
</dbReference>
<dbReference type="InterPro" id="IPR036390">
    <property type="entry name" value="WH_DNA-bd_sf"/>
</dbReference>
<dbReference type="Gene3D" id="1.10.10.10">
    <property type="entry name" value="Winged helix-like DNA-binding domain superfamily/Winged helix DNA-binding domain"/>
    <property type="match status" value="1"/>
</dbReference>
<keyword evidence="2" id="KW-1185">Reference proteome</keyword>
<reference evidence="1 2" key="1">
    <citation type="submission" date="2019-12" db="EMBL/GenBank/DDBJ databases">
        <title>Halocatena pleomorpha gen. nov. sp. nov., an extremely halophilic archaeon of family Halobacteriaceae isolated from saltpan soil.</title>
        <authorList>
            <person name="Pal Y."/>
            <person name="Verma A."/>
            <person name="Krishnamurthi S."/>
            <person name="Kumar P."/>
        </authorList>
    </citation>
    <scope>NUCLEOTIDE SEQUENCE [LARGE SCALE GENOMIC DNA]</scope>
    <source>
        <strain evidence="1 2">JCM 16495</strain>
    </source>
</reference>
<evidence type="ECO:0000313" key="1">
    <source>
        <dbReference type="EMBL" id="MWG36445.1"/>
    </source>
</evidence>
<dbReference type="InterPro" id="IPR011991">
    <property type="entry name" value="ArsR-like_HTH"/>
</dbReference>
<dbReference type="OrthoDB" id="350804at2157"/>
<dbReference type="RefSeq" id="WP_158206100.1">
    <property type="nucleotide sequence ID" value="NZ_WSZK01000035.1"/>
</dbReference>
<proteinExistence type="predicted"/>
<dbReference type="Proteomes" id="UP000451471">
    <property type="component" value="Unassembled WGS sequence"/>
</dbReference>
<accession>A0A6B0GWC3</accession>
<comment type="caution">
    <text evidence="1">The sequence shown here is derived from an EMBL/GenBank/DDBJ whole genome shotgun (WGS) entry which is preliminary data.</text>
</comment>